<dbReference type="EMBL" id="KV878209">
    <property type="protein sequence ID" value="OJJ41963.1"/>
    <property type="molecule type" value="Genomic_DNA"/>
</dbReference>
<evidence type="ECO:0000313" key="3">
    <source>
        <dbReference type="Proteomes" id="UP000184383"/>
    </source>
</evidence>
<dbReference type="AlphaFoldDB" id="A0A1L9S4B3"/>
<dbReference type="VEuPathDB" id="FungiDB:ASPWEDRAFT_294100"/>
<organism evidence="2 3">
    <name type="scientific">Aspergillus wentii DTO 134E9</name>
    <dbReference type="NCBI Taxonomy" id="1073089"/>
    <lineage>
        <taxon>Eukaryota</taxon>
        <taxon>Fungi</taxon>
        <taxon>Dikarya</taxon>
        <taxon>Ascomycota</taxon>
        <taxon>Pezizomycotina</taxon>
        <taxon>Eurotiomycetes</taxon>
        <taxon>Eurotiomycetidae</taxon>
        <taxon>Eurotiales</taxon>
        <taxon>Aspergillaceae</taxon>
        <taxon>Aspergillus</taxon>
        <taxon>Aspergillus subgen. Cremei</taxon>
    </lineage>
</organism>
<dbReference type="Proteomes" id="UP000184383">
    <property type="component" value="Unassembled WGS sequence"/>
</dbReference>
<name>A0A1L9S4B3_ASPWE</name>
<feature type="chain" id="PRO_5013086687" description="Pectate lyase" evidence="1">
    <location>
        <begin position="22"/>
        <end position="130"/>
    </location>
</feature>
<protein>
    <recommendedName>
        <fullName evidence="4">Pectate lyase</fullName>
    </recommendedName>
</protein>
<dbReference type="RefSeq" id="XP_040695639.1">
    <property type="nucleotide sequence ID" value="XM_040833274.1"/>
</dbReference>
<evidence type="ECO:0000256" key="1">
    <source>
        <dbReference type="SAM" id="SignalP"/>
    </source>
</evidence>
<keyword evidence="1" id="KW-0732">Signal</keyword>
<feature type="signal peptide" evidence="1">
    <location>
        <begin position="1"/>
        <end position="21"/>
    </location>
</feature>
<proteinExistence type="predicted"/>
<evidence type="ECO:0000313" key="2">
    <source>
        <dbReference type="EMBL" id="OJJ41963.1"/>
    </source>
</evidence>
<accession>A0A1L9S4B3</accession>
<keyword evidence="3" id="KW-1185">Reference proteome</keyword>
<gene>
    <name evidence="2" type="ORF">ASPWEDRAFT_294100</name>
</gene>
<dbReference type="GeneID" id="63749122"/>
<sequence length="130" mass="13940">MKITNTLPLAFFLLASAAADAEPDKENIHPVNTVRVQLANDQSGANANKQVPTDGVKHSIDSLWGDTAVARHGVVFATSAQLTANFQNTACTISQPPKVHAELDSQRTWVSLDGGKVVELDHGFITCHHT</sequence>
<reference evidence="3" key="1">
    <citation type="journal article" date="2017" name="Genome Biol.">
        <title>Comparative genomics reveals high biological diversity and specific adaptations in the industrially and medically important fungal genus Aspergillus.</title>
        <authorList>
            <person name="de Vries R.P."/>
            <person name="Riley R."/>
            <person name="Wiebenga A."/>
            <person name="Aguilar-Osorio G."/>
            <person name="Amillis S."/>
            <person name="Uchima C.A."/>
            <person name="Anderluh G."/>
            <person name="Asadollahi M."/>
            <person name="Askin M."/>
            <person name="Barry K."/>
            <person name="Battaglia E."/>
            <person name="Bayram O."/>
            <person name="Benocci T."/>
            <person name="Braus-Stromeyer S.A."/>
            <person name="Caldana C."/>
            <person name="Canovas D."/>
            <person name="Cerqueira G.C."/>
            <person name="Chen F."/>
            <person name="Chen W."/>
            <person name="Choi C."/>
            <person name="Clum A."/>
            <person name="Dos Santos R.A."/>
            <person name="Damasio A.R."/>
            <person name="Diallinas G."/>
            <person name="Emri T."/>
            <person name="Fekete E."/>
            <person name="Flipphi M."/>
            <person name="Freyberg S."/>
            <person name="Gallo A."/>
            <person name="Gournas C."/>
            <person name="Habgood R."/>
            <person name="Hainaut M."/>
            <person name="Harispe M.L."/>
            <person name="Henrissat B."/>
            <person name="Hilden K.S."/>
            <person name="Hope R."/>
            <person name="Hossain A."/>
            <person name="Karabika E."/>
            <person name="Karaffa L."/>
            <person name="Karanyi Z."/>
            <person name="Krasevec N."/>
            <person name="Kuo A."/>
            <person name="Kusch H."/>
            <person name="LaButti K."/>
            <person name="Lagendijk E.L."/>
            <person name="Lapidus A."/>
            <person name="Levasseur A."/>
            <person name="Lindquist E."/>
            <person name="Lipzen A."/>
            <person name="Logrieco A.F."/>
            <person name="MacCabe A."/>
            <person name="Maekelae M.R."/>
            <person name="Malavazi I."/>
            <person name="Melin P."/>
            <person name="Meyer V."/>
            <person name="Mielnichuk N."/>
            <person name="Miskei M."/>
            <person name="Molnar A.P."/>
            <person name="Mule G."/>
            <person name="Ngan C.Y."/>
            <person name="Orejas M."/>
            <person name="Orosz E."/>
            <person name="Ouedraogo J.P."/>
            <person name="Overkamp K.M."/>
            <person name="Park H.-S."/>
            <person name="Perrone G."/>
            <person name="Piumi F."/>
            <person name="Punt P.J."/>
            <person name="Ram A.F."/>
            <person name="Ramon A."/>
            <person name="Rauscher S."/>
            <person name="Record E."/>
            <person name="Riano-Pachon D.M."/>
            <person name="Robert V."/>
            <person name="Roehrig J."/>
            <person name="Ruller R."/>
            <person name="Salamov A."/>
            <person name="Salih N.S."/>
            <person name="Samson R.A."/>
            <person name="Sandor E."/>
            <person name="Sanguinetti M."/>
            <person name="Schuetze T."/>
            <person name="Sepcic K."/>
            <person name="Shelest E."/>
            <person name="Sherlock G."/>
            <person name="Sophianopoulou V."/>
            <person name="Squina F.M."/>
            <person name="Sun H."/>
            <person name="Susca A."/>
            <person name="Todd R.B."/>
            <person name="Tsang A."/>
            <person name="Unkles S.E."/>
            <person name="van de Wiele N."/>
            <person name="van Rossen-Uffink D."/>
            <person name="Oliveira J.V."/>
            <person name="Vesth T.C."/>
            <person name="Visser J."/>
            <person name="Yu J.-H."/>
            <person name="Zhou M."/>
            <person name="Andersen M.R."/>
            <person name="Archer D.B."/>
            <person name="Baker S.E."/>
            <person name="Benoit I."/>
            <person name="Brakhage A.A."/>
            <person name="Braus G.H."/>
            <person name="Fischer R."/>
            <person name="Frisvad J.C."/>
            <person name="Goldman G.H."/>
            <person name="Houbraken J."/>
            <person name="Oakley B."/>
            <person name="Pocsi I."/>
            <person name="Scazzocchio C."/>
            <person name="Seiboth B."/>
            <person name="vanKuyk P.A."/>
            <person name="Wortman J."/>
            <person name="Dyer P.S."/>
            <person name="Grigoriev I.V."/>
        </authorList>
    </citation>
    <scope>NUCLEOTIDE SEQUENCE [LARGE SCALE GENOMIC DNA]</scope>
    <source>
        <strain evidence="3">DTO 134E9</strain>
    </source>
</reference>
<evidence type="ECO:0008006" key="4">
    <source>
        <dbReference type="Google" id="ProtNLM"/>
    </source>
</evidence>
<dbReference type="OrthoDB" id="3497702at2759"/>